<proteinExistence type="predicted"/>
<dbReference type="Proteomes" id="UP001430804">
    <property type="component" value="Unassembled WGS sequence"/>
</dbReference>
<dbReference type="RefSeq" id="WP_219158231.1">
    <property type="nucleotide sequence ID" value="NZ_JAHWQX010000001.1"/>
</dbReference>
<feature type="chain" id="PRO_5045128940" description="DUF3160 domain-containing protein" evidence="1">
    <location>
        <begin position="24"/>
        <end position="487"/>
    </location>
</feature>
<organism evidence="2 3">
    <name type="scientific">Pseudohoeflea coraliihabitans</name>
    <dbReference type="NCBI Taxonomy" id="2860393"/>
    <lineage>
        <taxon>Bacteria</taxon>
        <taxon>Pseudomonadati</taxon>
        <taxon>Pseudomonadota</taxon>
        <taxon>Alphaproteobacteria</taxon>
        <taxon>Hyphomicrobiales</taxon>
        <taxon>Rhizobiaceae</taxon>
        <taxon>Pseudohoeflea</taxon>
    </lineage>
</organism>
<protein>
    <recommendedName>
        <fullName evidence="4">DUF3160 domain-containing protein</fullName>
    </recommendedName>
</protein>
<accession>A0ABS6WJU4</accession>
<keyword evidence="3" id="KW-1185">Reference proteome</keyword>
<comment type="caution">
    <text evidence="2">The sequence shown here is derived from an EMBL/GenBank/DDBJ whole genome shotgun (WGS) entry which is preliminary data.</text>
</comment>
<sequence>MSVLPLACLMLISCLLAPVAADAQHLASLRAEIPALAPEPDWSFSTHPVTPPPLPMPFEIALLNRLPFAEIIRLDIFTAALRTGFHAYERRFPNFAASGTAETRFRAYKRHLAARDNAVMSLSVGYGLRDALERAGTALGRSDLSYCGFFSRPPADAKERRFTTLLEELVSYARLGLTQAVIELYFQGEAQSAVRLNSDVRHALRTAMQRAGIYALDWDFQRRQPDPAAAPPAFPDAPVRDGSLDAALRTTAPCPLPLVRDARLGGWSFTLAPHPFFHEMTVAEAAATRMSENASFAEMLQTQFAIYHARYPEFAATASQSTRLAAWKEHIVGTENPVADGVILQLLFYDLLDALGHQDGEAVLFCGGPAEPPQTPAERRLVAGMDELLGYARRGSTRAMFYLPILGNRQPPLMLNADVAYFLRAVENRHGSPVGAARRPLPLQDENLAGLARQITPQRRCALDAAVARLDFEAVLRSSAPCPTRSP</sequence>
<reference evidence="2" key="1">
    <citation type="submission" date="2021-07" db="EMBL/GenBank/DDBJ databases">
        <title>Pseudohoeflea marina sp. nov. a polyhydroxyalcanoate-producing bacterium.</title>
        <authorList>
            <person name="Zheng W."/>
            <person name="Yu S."/>
            <person name="Huang Y."/>
        </authorList>
    </citation>
    <scope>NUCLEOTIDE SEQUENCE</scope>
    <source>
        <strain evidence="2">DP4N28-3</strain>
    </source>
</reference>
<evidence type="ECO:0000256" key="1">
    <source>
        <dbReference type="SAM" id="SignalP"/>
    </source>
</evidence>
<feature type="signal peptide" evidence="1">
    <location>
        <begin position="1"/>
        <end position="23"/>
    </location>
</feature>
<gene>
    <name evidence="2" type="ORF">KY465_02855</name>
</gene>
<evidence type="ECO:0000313" key="2">
    <source>
        <dbReference type="EMBL" id="MBW3096216.1"/>
    </source>
</evidence>
<evidence type="ECO:0008006" key="4">
    <source>
        <dbReference type="Google" id="ProtNLM"/>
    </source>
</evidence>
<name>A0ABS6WJU4_9HYPH</name>
<evidence type="ECO:0000313" key="3">
    <source>
        <dbReference type="Proteomes" id="UP001430804"/>
    </source>
</evidence>
<dbReference type="EMBL" id="JAHWQX010000001">
    <property type="protein sequence ID" value="MBW3096216.1"/>
    <property type="molecule type" value="Genomic_DNA"/>
</dbReference>
<keyword evidence="1" id="KW-0732">Signal</keyword>